<dbReference type="AlphaFoldDB" id="A0A2S7X7W5"/>
<reference evidence="2 3" key="1">
    <citation type="submission" date="2016-12" db="EMBL/GenBank/DDBJ databases">
        <title>Diversity of luminous bacteria.</title>
        <authorList>
            <person name="Yoshizawa S."/>
            <person name="Kogure K."/>
        </authorList>
    </citation>
    <scope>NUCLEOTIDE SEQUENCE [LARGE SCALE GENOMIC DNA]</scope>
    <source>
        <strain evidence="2 3">NBRC 105001</strain>
    </source>
</reference>
<dbReference type="Proteomes" id="UP000239273">
    <property type="component" value="Unassembled WGS sequence"/>
</dbReference>
<organism evidence="2 3">
    <name type="scientific">Aliivibrio sifiae</name>
    <dbReference type="NCBI Taxonomy" id="566293"/>
    <lineage>
        <taxon>Bacteria</taxon>
        <taxon>Pseudomonadati</taxon>
        <taxon>Pseudomonadota</taxon>
        <taxon>Gammaproteobacteria</taxon>
        <taxon>Vibrionales</taxon>
        <taxon>Vibrionaceae</taxon>
        <taxon>Aliivibrio</taxon>
    </lineage>
</organism>
<dbReference type="InterPro" id="IPR000305">
    <property type="entry name" value="GIY-YIG_endonuc"/>
</dbReference>
<dbReference type="InterPro" id="IPR035901">
    <property type="entry name" value="GIY-YIG_endonuc_sf"/>
</dbReference>
<sequence>MLITFGVFGLKCNWFGKVGRQHVLCKRYGYEIMNNIREWDFFKEAEPEKQRELLEFVQKIEKLKKSNIIGKHHVDGVGTLPSLRTSNYEDFDLRSCVHNWNSNNVGISISETHISNPIVDDKYEFIYFLLDNNSLIYVGRTVNLFTRVDNHASNKKFDSFKWLLVEKTYVDFLERYFIDKYRPFENRIIPRYDIPDIKNSSWMLLGAEI</sequence>
<dbReference type="SUPFAM" id="SSF82771">
    <property type="entry name" value="GIY-YIG endonuclease"/>
    <property type="match status" value="1"/>
</dbReference>
<evidence type="ECO:0000313" key="2">
    <source>
        <dbReference type="EMBL" id="PQJ87440.1"/>
    </source>
</evidence>
<protein>
    <recommendedName>
        <fullName evidence="1">GIY-YIG domain-containing protein</fullName>
    </recommendedName>
</protein>
<gene>
    <name evidence="2" type="ORF">BTO23_15110</name>
</gene>
<evidence type="ECO:0000313" key="3">
    <source>
        <dbReference type="Proteomes" id="UP000239273"/>
    </source>
</evidence>
<feature type="domain" description="GIY-YIG" evidence="1">
    <location>
        <begin position="122"/>
        <end position="200"/>
    </location>
</feature>
<name>A0A2S7X7W5_9GAMM</name>
<comment type="caution">
    <text evidence="2">The sequence shown here is derived from an EMBL/GenBank/DDBJ whole genome shotgun (WGS) entry which is preliminary data.</text>
</comment>
<dbReference type="PROSITE" id="PS50164">
    <property type="entry name" value="GIY_YIG"/>
    <property type="match status" value="1"/>
</dbReference>
<proteinExistence type="predicted"/>
<dbReference type="EMBL" id="MSCP01000002">
    <property type="protein sequence ID" value="PQJ87440.1"/>
    <property type="molecule type" value="Genomic_DNA"/>
</dbReference>
<accession>A0A2S7X7W5</accession>
<evidence type="ECO:0000259" key="1">
    <source>
        <dbReference type="PROSITE" id="PS50164"/>
    </source>
</evidence>